<dbReference type="Pfam" id="PF00596">
    <property type="entry name" value="Aldolase_II"/>
    <property type="match status" value="1"/>
</dbReference>
<dbReference type="SUPFAM" id="SSF53639">
    <property type="entry name" value="AraD/HMP-PK domain-like"/>
    <property type="match status" value="1"/>
</dbReference>
<dbReference type="PANTHER" id="PTHR22789:SF0">
    <property type="entry name" value="3-OXO-TETRONATE 4-PHOSPHATE DECARBOXYLASE-RELATED"/>
    <property type="match status" value="1"/>
</dbReference>
<comment type="caution">
    <text evidence="4">The sequence shown here is derived from an EMBL/GenBank/DDBJ whole genome shotgun (WGS) entry which is preliminary data.</text>
</comment>
<accession>A0A832GLI4</accession>
<keyword evidence="2" id="KW-0456">Lyase</keyword>
<evidence type="ECO:0000256" key="2">
    <source>
        <dbReference type="ARBA" id="ARBA00023239"/>
    </source>
</evidence>
<reference evidence="4" key="1">
    <citation type="journal article" date="2020" name="mSystems">
        <title>Genome- and Community-Level Interaction Insights into Carbon Utilization and Element Cycling Functions of Hydrothermarchaeota in Hydrothermal Sediment.</title>
        <authorList>
            <person name="Zhou Z."/>
            <person name="Liu Y."/>
            <person name="Xu W."/>
            <person name="Pan J."/>
            <person name="Luo Z.H."/>
            <person name="Li M."/>
        </authorList>
    </citation>
    <scope>NUCLEOTIDE SEQUENCE [LARGE SCALE GENOMIC DNA]</scope>
    <source>
        <strain evidence="4">SpSt-605</strain>
    </source>
</reference>
<dbReference type="EMBL" id="DSZU01000012">
    <property type="protein sequence ID" value="HGV54555.1"/>
    <property type="molecule type" value="Genomic_DNA"/>
</dbReference>
<proteinExistence type="predicted"/>
<keyword evidence="1" id="KW-0479">Metal-binding</keyword>
<dbReference type="SMART" id="SM01007">
    <property type="entry name" value="Aldolase_II"/>
    <property type="match status" value="1"/>
</dbReference>
<evidence type="ECO:0000256" key="1">
    <source>
        <dbReference type="ARBA" id="ARBA00022723"/>
    </source>
</evidence>
<evidence type="ECO:0000259" key="3">
    <source>
        <dbReference type="SMART" id="SM01007"/>
    </source>
</evidence>
<dbReference type="GO" id="GO:0046872">
    <property type="term" value="F:metal ion binding"/>
    <property type="evidence" value="ECO:0007669"/>
    <property type="project" value="UniProtKB-KW"/>
</dbReference>
<feature type="domain" description="Class II aldolase/adducin N-terminal" evidence="3">
    <location>
        <begin position="6"/>
        <end position="179"/>
    </location>
</feature>
<name>A0A832GLI4_9BACT</name>
<dbReference type="GO" id="GO:0016832">
    <property type="term" value="F:aldehyde-lyase activity"/>
    <property type="evidence" value="ECO:0007669"/>
    <property type="project" value="TreeGrafter"/>
</dbReference>
<dbReference type="GO" id="GO:0005829">
    <property type="term" value="C:cytosol"/>
    <property type="evidence" value="ECO:0007669"/>
    <property type="project" value="TreeGrafter"/>
</dbReference>
<dbReference type="InterPro" id="IPR036409">
    <property type="entry name" value="Aldolase_II/adducin_N_sf"/>
</dbReference>
<evidence type="ECO:0000313" key="4">
    <source>
        <dbReference type="EMBL" id="HGV54555.1"/>
    </source>
</evidence>
<gene>
    <name evidence="4" type="ORF">ENT73_00515</name>
</gene>
<organism evidence="4">
    <name type="scientific">Caldimicrobium thiodismutans</name>
    <dbReference type="NCBI Taxonomy" id="1653476"/>
    <lineage>
        <taxon>Bacteria</taxon>
        <taxon>Pseudomonadati</taxon>
        <taxon>Thermodesulfobacteriota</taxon>
        <taxon>Thermodesulfobacteria</taxon>
        <taxon>Thermodesulfobacteriales</taxon>
        <taxon>Thermodesulfobacteriaceae</taxon>
        <taxon>Caldimicrobium</taxon>
    </lineage>
</organism>
<sequence length="186" mass="21320">MKDLREELLFWTKFLASKGLLAGSEGNLSVRTEEGFFITPSGRIKETLTKKELAFINWKGETVIGVPSSEWGLHYKTYLKVPQANAIVHTHPPYVLLLDRENFSFREFFHPEANLILKKLSKAPYFPPGSVKLWDFASNLCVNNCLVILSRHGVLSWGRSLEEAVNLTLLLEKLCKMEYYALKEEK</sequence>
<dbReference type="InterPro" id="IPR050197">
    <property type="entry name" value="Aldolase_class_II_sugar_metab"/>
</dbReference>
<dbReference type="AlphaFoldDB" id="A0A832GLI4"/>
<dbReference type="GO" id="GO:0019323">
    <property type="term" value="P:pentose catabolic process"/>
    <property type="evidence" value="ECO:0007669"/>
    <property type="project" value="TreeGrafter"/>
</dbReference>
<dbReference type="Gene3D" id="3.40.225.10">
    <property type="entry name" value="Class II aldolase/adducin N-terminal domain"/>
    <property type="match status" value="1"/>
</dbReference>
<dbReference type="PANTHER" id="PTHR22789">
    <property type="entry name" value="FUCULOSE PHOSPHATE ALDOLASE"/>
    <property type="match status" value="1"/>
</dbReference>
<protein>
    <submittedName>
        <fullName evidence="4">Class II aldolase/adducin family protein</fullName>
    </submittedName>
</protein>
<dbReference type="InterPro" id="IPR001303">
    <property type="entry name" value="Aldolase_II/adducin_N"/>
</dbReference>